<dbReference type="EMBL" id="MU002357">
    <property type="protein sequence ID" value="KAF2787130.1"/>
    <property type="molecule type" value="Genomic_DNA"/>
</dbReference>
<evidence type="ECO:0000313" key="2">
    <source>
        <dbReference type="Proteomes" id="UP000799757"/>
    </source>
</evidence>
<protein>
    <recommendedName>
        <fullName evidence="3">Methyltransferase domain-containing protein</fullName>
    </recommendedName>
</protein>
<gene>
    <name evidence="1" type="ORF">K505DRAFT_329877</name>
</gene>
<proteinExistence type="predicted"/>
<evidence type="ECO:0008006" key="3">
    <source>
        <dbReference type="Google" id="ProtNLM"/>
    </source>
</evidence>
<dbReference type="Proteomes" id="UP000799757">
    <property type="component" value="Unassembled WGS sequence"/>
</dbReference>
<keyword evidence="2" id="KW-1185">Reference proteome</keyword>
<dbReference type="Gene3D" id="3.40.50.150">
    <property type="entry name" value="Vaccinia Virus protein VP39"/>
    <property type="match status" value="1"/>
</dbReference>
<reference evidence="1" key="1">
    <citation type="journal article" date="2020" name="Stud. Mycol.">
        <title>101 Dothideomycetes genomes: a test case for predicting lifestyles and emergence of pathogens.</title>
        <authorList>
            <person name="Haridas S."/>
            <person name="Albert R."/>
            <person name="Binder M."/>
            <person name="Bloem J."/>
            <person name="Labutti K."/>
            <person name="Salamov A."/>
            <person name="Andreopoulos B."/>
            <person name="Baker S."/>
            <person name="Barry K."/>
            <person name="Bills G."/>
            <person name="Bluhm B."/>
            <person name="Cannon C."/>
            <person name="Castanera R."/>
            <person name="Culley D."/>
            <person name="Daum C."/>
            <person name="Ezra D."/>
            <person name="Gonzalez J."/>
            <person name="Henrissat B."/>
            <person name="Kuo A."/>
            <person name="Liang C."/>
            <person name="Lipzen A."/>
            <person name="Lutzoni F."/>
            <person name="Magnuson J."/>
            <person name="Mondo S."/>
            <person name="Nolan M."/>
            <person name="Ohm R."/>
            <person name="Pangilinan J."/>
            <person name="Park H.-J."/>
            <person name="Ramirez L."/>
            <person name="Alfaro M."/>
            <person name="Sun H."/>
            <person name="Tritt A."/>
            <person name="Yoshinaga Y."/>
            <person name="Zwiers L.-H."/>
            <person name="Turgeon B."/>
            <person name="Goodwin S."/>
            <person name="Spatafora J."/>
            <person name="Crous P."/>
            <person name="Grigoriev I."/>
        </authorList>
    </citation>
    <scope>NUCLEOTIDE SEQUENCE</scope>
    <source>
        <strain evidence="1">CBS 109.77</strain>
    </source>
</reference>
<evidence type="ECO:0000313" key="1">
    <source>
        <dbReference type="EMBL" id="KAF2787130.1"/>
    </source>
</evidence>
<dbReference type="SUPFAM" id="SSF53335">
    <property type="entry name" value="S-adenosyl-L-methionine-dependent methyltransferases"/>
    <property type="match status" value="1"/>
</dbReference>
<sequence>MRRSKALIDLGFGCGDQTVYLLSEDPIRGSDREYWDFRKGCVRFDYYVGVTLDRKQFQYAEERVGEFRSHSPAIRSKWPTIPDVKLCCADAAKPETWTEELKANVHTAITKTQEHWVLALDTLYHFSPSRWPIINHVSRNLNASFMAFDLCLSSSTSLRDRVVLRILTTLMGAPWANFVTVDQYREKLIAAGYAEKNITLKDISPHVFEPLAAFIEAQDRRLKVVGYSIGPFRVAQWMFAWWGRSGLVRGVIVVAKR</sequence>
<accession>A0A6A6WSL3</accession>
<dbReference type="OrthoDB" id="61390at2759"/>
<dbReference type="InterPro" id="IPR029063">
    <property type="entry name" value="SAM-dependent_MTases_sf"/>
</dbReference>
<organism evidence="1 2">
    <name type="scientific">Melanomma pulvis-pyrius CBS 109.77</name>
    <dbReference type="NCBI Taxonomy" id="1314802"/>
    <lineage>
        <taxon>Eukaryota</taxon>
        <taxon>Fungi</taxon>
        <taxon>Dikarya</taxon>
        <taxon>Ascomycota</taxon>
        <taxon>Pezizomycotina</taxon>
        <taxon>Dothideomycetes</taxon>
        <taxon>Pleosporomycetidae</taxon>
        <taxon>Pleosporales</taxon>
        <taxon>Melanommataceae</taxon>
        <taxon>Melanomma</taxon>
    </lineage>
</organism>
<name>A0A6A6WSL3_9PLEO</name>
<dbReference type="AlphaFoldDB" id="A0A6A6WSL3"/>